<dbReference type="InterPro" id="IPR057670">
    <property type="entry name" value="SH3_retrovirus"/>
</dbReference>
<comment type="caution">
    <text evidence="3">The sequence shown here is derived from an EMBL/GenBank/DDBJ whole genome shotgun (WGS) entry which is preliminary data.</text>
</comment>
<feature type="region of interest" description="Disordered" evidence="1">
    <location>
        <begin position="211"/>
        <end position="248"/>
    </location>
</feature>
<sequence>MSQDVLLTVMNSMSLNGEYVNMEMQRNESCDKCFNLDAELSKSQHAYNELLKSYSQLEKHLKGKEIIDIAAQIPSANTIVPGMFKLDLDPLDPRLLQNKEAHIDYLKYTKEQVNILRGIVKQAKEKQPLDNALDFACKHAQRIQELLVYVRDTCPSVIKLNAKKVCVTPKNNVKKVRFAEPLTSSSNIKQVESSKTSDSNTTVLSPIGLKCSTSNCRPKPTSNKRNDRISQTPSRNMKNKVEAQPRKVNKKNRVVKPIRDVDVKHSLLNANSICVTCKKSMFDDVHDMCLLDFVKNINSRAKSAKKHKNNIWKPASHVFTEVGLKWKPTGKTFTIVGNSFPLTRITSANVVPPKKTTSHSVETQKPEHKVYSRKPKNVKNVGSSKKAKIVESKKANHSEPNHTWGSNATDIPSSSSLVMTEGVDLLSGSQDTNLYTISLDDMPKTSPICLLFKASKTKSWLWHRWLSHLNFACALGKSKKSSHQPKAEDTNQEKLYLLHMDLYGLMCVLMQDKKPDLSFFYVFGALCYPTIDNDDMGKLDAKADIGIFVSYAPAKKAFRIFNKRTRKIIETIHVTFDELTVMPSEQFSSGLVLQSMTPATFKAAAPRAVVLADSPVSTSIDQDAPSSSIPSTQEQEHSLIISKGFEESPKIPIFYDDPLHESLHEDLTSQGSSSNGLRIIL</sequence>
<accession>A0ABQ5FI73</accession>
<dbReference type="Pfam" id="PF25597">
    <property type="entry name" value="SH3_retrovirus"/>
    <property type="match status" value="1"/>
</dbReference>
<name>A0ABQ5FI73_9ASTR</name>
<evidence type="ECO:0000256" key="1">
    <source>
        <dbReference type="SAM" id="MobiDB-lite"/>
    </source>
</evidence>
<gene>
    <name evidence="3" type="ORF">Tco_1006256</name>
</gene>
<proteinExistence type="predicted"/>
<evidence type="ECO:0000313" key="3">
    <source>
        <dbReference type="EMBL" id="GJT62723.1"/>
    </source>
</evidence>
<feature type="domain" description="Retroviral polymerase SH3-like" evidence="2">
    <location>
        <begin position="526"/>
        <end position="585"/>
    </location>
</feature>
<feature type="compositionally biased region" description="Polar residues" evidence="1">
    <location>
        <begin position="211"/>
        <end position="236"/>
    </location>
</feature>
<protein>
    <recommendedName>
        <fullName evidence="2">Retroviral polymerase SH3-like domain-containing protein</fullName>
    </recommendedName>
</protein>
<feature type="region of interest" description="Disordered" evidence="1">
    <location>
        <begin position="352"/>
        <end position="409"/>
    </location>
</feature>
<reference evidence="3" key="2">
    <citation type="submission" date="2022-01" db="EMBL/GenBank/DDBJ databases">
        <authorList>
            <person name="Yamashiro T."/>
            <person name="Shiraishi A."/>
            <person name="Satake H."/>
            <person name="Nakayama K."/>
        </authorList>
    </citation>
    <scope>NUCLEOTIDE SEQUENCE</scope>
</reference>
<evidence type="ECO:0000313" key="4">
    <source>
        <dbReference type="Proteomes" id="UP001151760"/>
    </source>
</evidence>
<reference evidence="3" key="1">
    <citation type="journal article" date="2022" name="Int. J. Mol. Sci.">
        <title>Draft Genome of Tanacetum Coccineum: Genomic Comparison of Closely Related Tanacetum-Family Plants.</title>
        <authorList>
            <person name="Yamashiro T."/>
            <person name="Shiraishi A."/>
            <person name="Nakayama K."/>
            <person name="Satake H."/>
        </authorList>
    </citation>
    <scope>NUCLEOTIDE SEQUENCE</scope>
</reference>
<evidence type="ECO:0000259" key="2">
    <source>
        <dbReference type="Pfam" id="PF25597"/>
    </source>
</evidence>
<dbReference type="EMBL" id="BQNB010017400">
    <property type="protein sequence ID" value="GJT62723.1"/>
    <property type="molecule type" value="Genomic_DNA"/>
</dbReference>
<organism evidence="3 4">
    <name type="scientific">Tanacetum coccineum</name>
    <dbReference type="NCBI Taxonomy" id="301880"/>
    <lineage>
        <taxon>Eukaryota</taxon>
        <taxon>Viridiplantae</taxon>
        <taxon>Streptophyta</taxon>
        <taxon>Embryophyta</taxon>
        <taxon>Tracheophyta</taxon>
        <taxon>Spermatophyta</taxon>
        <taxon>Magnoliopsida</taxon>
        <taxon>eudicotyledons</taxon>
        <taxon>Gunneridae</taxon>
        <taxon>Pentapetalae</taxon>
        <taxon>asterids</taxon>
        <taxon>campanulids</taxon>
        <taxon>Asterales</taxon>
        <taxon>Asteraceae</taxon>
        <taxon>Asteroideae</taxon>
        <taxon>Anthemideae</taxon>
        <taxon>Anthemidinae</taxon>
        <taxon>Tanacetum</taxon>
    </lineage>
</organism>
<feature type="compositionally biased region" description="Basic and acidic residues" evidence="1">
    <location>
        <begin position="388"/>
        <end position="400"/>
    </location>
</feature>
<keyword evidence="4" id="KW-1185">Reference proteome</keyword>
<dbReference type="Proteomes" id="UP001151760">
    <property type="component" value="Unassembled WGS sequence"/>
</dbReference>